<protein>
    <submittedName>
        <fullName evidence="3">ATPase family associated with various cellular activities (AAA)</fullName>
    </submittedName>
</protein>
<dbReference type="SMART" id="SM00382">
    <property type="entry name" value="AAA"/>
    <property type="match status" value="1"/>
</dbReference>
<evidence type="ECO:0000313" key="3">
    <source>
        <dbReference type="EMBL" id="SEA03643.1"/>
    </source>
</evidence>
<sequence length="375" mass="43021">MVYAGLSARVNPYRTGKQHKRNMKQLVNKNVEITDGEFFAPKGVYTYYFDAIANISNIYEIDGEKASAAFIKAYEKDIVHIHRYNDYDNKKKRYKHSQLIAVMNNRVVVAFWSTWCEILHDGKSPEFLKAVTELTAKHKQKQRNEPQEINLITSGRRGLQLKSLEIKRTKLDLGLYYDDDFVEIDKTIQKRLNKDKDKGIVLLHGLPGTGKTTYIRYLIGKIRKRVLFVSPDLAEEIMNPEFMELLIDNPNSVVVIEDAEKVIMDRKFGNSSVSNLLNLSDGLLADCLNIQLICSFNSELSAIDNALLRKGRLIAKYEFKQLPIEKAQKLSSHLGYDKIINRPMTIAEIANQHEPSYEIPKQVIGFKRTSGEMVM</sequence>
<name>A0A1H3XWE8_9BACT</name>
<dbReference type="AlphaFoldDB" id="A0A1H3XWE8"/>
<dbReference type="STRING" id="408074.SAMN05660909_00535"/>
<gene>
    <name evidence="3" type="ORF">SAMN05660909_00535</name>
</gene>
<dbReference type="Proteomes" id="UP000199656">
    <property type="component" value="Unassembled WGS sequence"/>
</dbReference>
<dbReference type="PANTHER" id="PTHR23070">
    <property type="entry name" value="BCS1 AAA-TYPE ATPASE"/>
    <property type="match status" value="1"/>
</dbReference>
<dbReference type="OrthoDB" id="9809379at2"/>
<dbReference type="InterPro" id="IPR027417">
    <property type="entry name" value="P-loop_NTPase"/>
</dbReference>
<dbReference type="InterPro" id="IPR003959">
    <property type="entry name" value="ATPase_AAA_core"/>
</dbReference>
<dbReference type="InterPro" id="IPR003593">
    <property type="entry name" value="AAA+_ATPase"/>
</dbReference>
<reference evidence="4" key="1">
    <citation type="submission" date="2016-10" db="EMBL/GenBank/DDBJ databases">
        <authorList>
            <person name="Varghese N."/>
            <person name="Submissions S."/>
        </authorList>
    </citation>
    <scope>NUCLEOTIDE SEQUENCE [LARGE SCALE GENOMIC DNA]</scope>
    <source>
        <strain evidence="4">DSM 23920</strain>
    </source>
</reference>
<dbReference type="GO" id="GO:0016887">
    <property type="term" value="F:ATP hydrolysis activity"/>
    <property type="evidence" value="ECO:0007669"/>
    <property type="project" value="InterPro"/>
</dbReference>
<dbReference type="InterPro" id="IPR050747">
    <property type="entry name" value="Mitochondrial_chaperone_BCS1"/>
</dbReference>
<evidence type="ECO:0000313" key="4">
    <source>
        <dbReference type="Proteomes" id="UP000199656"/>
    </source>
</evidence>
<evidence type="ECO:0000259" key="2">
    <source>
        <dbReference type="SMART" id="SM00382"/>
    </source>
</evidence>
<dbReference type="SUPFAM" id="SSF52540">
    <property type="entry name" value="P-loop containing nucleoside triphosphate hydrolases"/>
    <property type="match status" value="1"/>
</dbReference>
<organism evidence="3 4">
    <name type="scientific">Chitinophaga terrae</name>
    <name type="common">ex Kim and Jung 2007</name>
    <dbReference type="NCBI Taxonomy" id="408074"/>
    <lineage>
        <taxon>Bacteria</taxon>
        <taxon>Pseudomonadati</taxon>
        <taxon>Bacteroidota</taxon>
        <taxon>Chitinophagia</taxon>
        <taxon>Chitinophagales</taxon>
        <taxon>Chitinophagaceae</taxon>
        <taxon>Chitinophaga</taxon>
    </lineage>
</organism>
<accession>A0A1H3XWE8</accession>
<dbReference type="EMBL" id="FNRL01000002">
    <property type="protein sequence ID" value="SEA03643.1"/>
    <property type="molecule type" value="Genomic_DNA"/>
</dbReference>
<proteinExistence type="inferred from homology"/>
<dbReference type="Gene3D" id="3.40.50.300">
    <property type="entry name" value="P-loop containing nucleotide triphosphate hydrolases"/>
    <property type="match status" value="1"/>
</dbReference>
<dbReference type="Pfam" id="PF00004">
    <property type="entry name" value="AAA"/>
    <property type="match status" value="1"/>
</dbReference>
<feature type="domain" description="AAA+ ATPase" evidence="2">
    <location>
        <begin position="197"/>
        <end position="319"/>
    </location>
</feature>
<evidence type="ECO:0000256" key="1">
    <source>
        <dbReference type="ARBA" id="ARBA00007448"/>
    </source>
</evidence>
<comment type="similarity">
    <text evidence="1">Belongs to the AAA ATPase family. BCS1 subfamily.</text>
</comment>
<dbReference type="GO" id="GO:0005524">
    <property type="term" value="F:ATP binding"/>
    <property type="evidence" value="ECO:0007669"/>
    <property type="project" value="InterPro"/>
</dbReference>
<keyword evidence="4" id="KW-1185">Reference proteome</keyword>